<feature type="transmembrane region" description="Helical" evidence="1">
    <location>
        <begin position="176"/>
        <end position="202"/>
    </location>
</feature>
<dbReference type="PROSITE" id="PS51257">
    <property type="entry name" value="PROKAR_LIPOPROTEIN"/>
    <property type="match status" value="1"/>
</dbReference>
<reference evidence="3" key="1">
    <citation type="submission" date="2016-10" db="EMBL/GenBank/DDBJ databases">
        <authorList>
            <person name="Varghese N."/>
            <person name="Submissions S."/>
        </authorList>
    </citation>
    <scope>NUCLEOTIDE SEQUENCE [LARGE SCALE GENOMIC DNA]</scope>
    <source>
        <strain evidence="3">CGMCC 1.9127</strain>
    </source>
</reference>
<protein>
    <recommendedName>
        <fullName evidence="4">DUF1461 domain-containing protein</fullName>
    </recommendedName>
</protein>
<evidence type="ECO:0000313" key="3">
    <source>
        <dbReference type="Proteomes" id="UP000199297"/>
    </source>
</evidence>
<dbReference type="RefSeq" id="WP_085285020.1">
    <property type="nucleotide sequence ID" value="NZ_FOBI01000008.1"/>
</dbReference>
<organism evidence="2 3">
    <name type="scientific">Colwellia chukchiensis</name>
    <dbReference type="NCBI Taxonomy" id="641665"/>
    <lineage>
        <taxon>Bacteria</taxon>
        <taxon>Pseudomonadati</taxon>
        <taxon>Pseudomonadota</taxon>
        <taxon>Gammaproteobacteria</taxon>
        <taxon>Alteromonadales</taxon>
        <taxon>Colwelliaceae</taxon>
        <taxon>Colwellia</taxon>
    </lineage>
</organism>
<dbReference type="InterPro" id="IPR010178">
    <property type="entry name" value="Lit"/>
</dbReference>
<proteinExistence type="predicted"/>
<dbReference type="EMBL" id="FOBI01000008">
    <property type="protein sequence ID" value="SEL26713.1"/>
    <property type="molecule type" value="Genomic_DNA"/>
</dbReference>
<feature type="transmembrane region" description="Helical" evidence="1">
    <location>
        <begin position="128"/>
        <end position="145"/>
    </location>
</feature>
<feature type="transmembrane region" description="Helical" evidence="1">
    <location>
        <begin position="12"/>
        <end position="31"/>
    </location>
</feature>
<evidence type="ECO:0000256" key="1">
    <source>
        <dbReference type="SAM" id="Phobius"/>
    </source>
</evidence>
<dbReference type="AlphaFoldDB" id="A0A1H7NT22"/>
<dbReference type="OrthoDB" id="7836096at2"/>
<evidence type="ECO:0000313" key="2">
    <source>
        <dbReference type="EMBL" id="SEL26713.1"/>
    </source>
</evidence>
<sequence>MNRKVILCQQALWLLFACSMLIFALGISWQINKHANFLYGYWYQVLAIETVVSKHVPVNSQGKKDFPVNNANLAEKMFADIVTAIHQSGRGLAEISYRNDKGLTGKFLTNSEVIHLQDVANLIDGLTSLWRFNLLILVLLLTAYIKTAIASNIKNSGNDNQAINSLWRMPSGKQKFVTLLVVVALITIILMTWGFTQVFYYLHTVVFPEQHQWFFYYQDSLMAAIMKAPDIFAVIAAQLLMVGMVLILALDFAVSRWQKSIAKTKR</sequence>
<keyword evidence="1" id="KW-0472">Membrane</keyword>
<feature type="transmembrane region" description="Helical" evidence="1">
    <location>
        <begin position="231"/>
        <end position="254"/>
    </location>
</feature>
<evidence type="ECO:0008006" key="4">
    <source>
        <dbReference type="Google" id="ProtNLM"/>
    </source>
</evidence>
<name>A0A1H7NT22_9GAMM</name>
<dbReference type="Proteomes" id="UP000199297">
    <property type="component" value="Unassembled WGS sequence"/>
</dbReference>
<keyword evidence="1" id="KW-1133">Transmembrane helix</keyword>
<keyword evidence="3" id="KW-1185">Reference proteome</keyword>
<gene>
    <name evidence="2" type="ORF">SAMN05216262_10882</name>
</gene>
<keyword evidence="1" id="KW-0812">Transmembrane</keyword>
<dbReference type="Pfam" id="PF07314">
    <property type="entry name" value="Lit"/>
    <property type="match status" value="1"/>
</dbReference>
<dbReference type="STRING" id="641665.GCA_002104455_03522"/>
<accession>A0A1H7NT22</accession>